<evidence type="ECO:0000256" key="4">
    <source>
        <dbReference type="ARBA" id="ARBA00023140"/>
    </source>
</evidence>
<dbReference type="PRINTS" id="PR00081">
    <property type="entry name" value="GDHRDH"/>
</dbReference>
<dbReference type="InterPro" id="IPR036291">
    <property type="entry name" value="NAD(P)-bd_dom_sf"/>
</dbReference>
<dbReference type="SUPFAM" id="SSF51735">
    <property type="entry name" value="NAD(P)-binding Rossmann-fold domains"/>
    <property type="match status" value="1"/>
</dbReference>
<dbReference type="InterPro" id="IPR002347">
    <property type="entry name" value="SDR_fam"/>
</dbReference>
<keyword evidence="4" id="KW-0576">Peroxisome</keyword>
<protein>
    <recommendedName>
        <fullName evidence="6">Ketoreductase domain-containing protein</fullName>
    </recommendedName>
</protein>
<evidence type="ECO:0000256" key="5">
    <source>
        <dbReference type="RuleBase" id="RU000363"/>
    </source>
</evidence>
<gene>
    <name evidence="7" type="ORF">ECRASSUSDP1_LOCUS11080</name>
</gene>
<dbReference type="SUPFAM" id="SSF55718">
    <property type="entry name" value="SCP-like"/>
    <property type="match status" value="1"/>
</dbReference>
<dbReference type="GO" id="GO:0016491">
    <property type="term" value="F:oxidoreductase activity"/>
    <property type="evidence" value="ECO:0007669"/>
    <property type="project" value="UniProtKB-KW"/>
</dbReference>
<sequence length="434" mass="47325">MSAYTFEGKVFVITGAGRGLGRYYAQYFAKLGAKVLVNEIGADLHGEGTDPSIADQVVKDIKENGGEAVANYDSVEFGDKIIKAAVDAFGTVDVLINNAGILRDVSFAKMKEEDWDKIFACHTKGTFMCSRAVWPIFREKKAGKIINTSSGAGLFGAFGQVNYSSAKIAIHGFTMALAKEGEGRNIQVNTIAPIAGTRMTETVLSKELIDALSPAYIAPLVAYLAHESTEVTGGAFEVGAGYISKLRWQRTEGKQYDWKKLTPDAIASDWDQITNFEGENDYPESLNDTLFHMMNNVEKNTTSGEELKSEEIFSMMTEYLSRGEGADLSDKVGAIFQFDVRAKKGGPIAGSWEIDLKNSPPVCKKGKASSPDATFTMIDSDFEKVCMGTLNPQMAFMQGKMKIKGNLGKATKFTPELFPPPTEENIAKYARAKL</sequence>
<dbReference type="Gene3D" id="3.40.50.720">
    <property type="entry name" value="NAD(P)-binding Rossmann-like Domain"/>
    <property type="match status" value="1"/>
</dbReference>
<dbReference type="CDD" id="cd05353">
    <property type="entry name" value="hydroxyacyl-CoA-like_DH_SDR_c-like"/>
    <property type="match status" value="1"/>
</dbReference>
<dbReference type="PANTHER" id="PTHR45024:SF2">
    <property type="entry name" value="SCP2 DOMAIN-CONTAINING PROTEIN"/>
    <property type="match status" value="1"/>
</dbReference>
<evidence type="ECO:0000259" key="6">
    <source>
        <dbReference type="SMART" id="SM00822"/>
    </source>
</evidence>
<evidence type="ECO:0000313" key="8">
    <source>
        <dbReference type="Proteomes" id="UP001295684"/>
    </source>
</evidence>
<dbReference type="InterPro" id="IPR051687">
    <property type="entry name" value="Peroxisomal_Beta-Oxidation"/>
</dbReference>
<dbReference type="GO" id="GO:0005777">
    <property type="term" value="C:peroxisome"/>
    <property type="evidence" value="ECO:0007669"/>
    <property type="project" value="UniProtKB-SubCell"/>
</dbReference>
<keyword evidence="3" id="KW-0560">Oxidoreductase</keyword>
<dbReference type="InterPro" id="IPR057326">
    <property type="entry name" value="KR_dom"/>
</dbReference>
<evidence type="ECO:0000313" key="7">
    <source>
        <dbReference type="EMBL" id="CAI2369777.1"/>
    </source>
</evidence>
<accession>A0AAD1XFG2</accession>
<comment type="caution">
    <text evidence="7">The sequence shown here is derived from an EMBL/GenBank/DDBJ whole genome shotgun (WGS) entry which is preliminary data.</text>
</comment>
<dbReference type="Proteomes" id="UP001295684">
    <property type="component" value="Unassembled WGS sequence"/>
</dbReference>
<dbReference type="Gene3D" id="1.10.287.4290">
    <property type="match status" value="1"/>
</dbReference>
<keyword evidence="8" id="KW-1185">Reference proteome</keyword>
<evidence type="ECO:0000256" key="2">
    <source>
        <dbReference type="ARBA" id="ARBA00006484"/>
    </source>
</evidence>
<organism evidence="7 8">
    <name type="scientific">Euplotes crassus</name>
    <dbReference type="NCBI Taxonomy" id="5936"/>
    <lineage>
        <taxon>Eukaryota</taxon>
        <taxon>Sar</taxon>
        <taxon>Alveolata</taxon>
        <taxon>Ciliophora</taxon>
        <taxon>Intramacronucleata</taxon>
        <taxon>Spirotrichea</taxon>
        <taxon>Hypotrichia</taxon>
        <taxon>Euplotida</taxon>
        <taxon>Euplotidae</taxon>
        <taxon>Moneuplotes</taxon>
    </lineage>
</organism>
<dbReference type="InterPro" id="IPR020904">
    <property type="entry name" value="Sc_DH/Rdtase_CS"/>
</dbReference>
<proteinExistence type="inferred from homology"/>
<dbReference type="InterPro" id="IPR003033">
    <property type="entry name" value="SCP2_sterol-bd_dom"/>
</dbReference>
<evidence type="ECO:0000256" key="3">
    <source>
        <dbReference type="ARBA" id="ARBA00023002"/>
    </source>
</evidence>
<dbReference type="Pfam" id="PF02036">
    <property type="entry name" value="SCP2"/>
    <property type="match status" value="1"/>
</dbReference>
<dbReference type="Pfam" id="PF00106">
    <property type="entry name" value="adh_short"/>
    <property type="match status" value="1"/>
</dbReference>
<name>A0AAD1XFG2_EUPCR</name>
<dbReference type="EMBL" id="CAMPGE010010933">
    <property type="protein sequence ID" value="CAI2369777.1"/>
    <property type="molecule type" value="Genomic_DNA"/>
</dbReference>
<dbReference type="AlphaFoldDB" id="A0AAD1XFG2"/>
<evidence type="ECO:0000256" key="1">
    <source>
        <dbReference type="ARBA" id="ARBA00004275"/>
    </source>
</evidence>
<dbReference type="Gene3D" id="3.30.1050.10">
    <property type="entry name" value="SCP2 sterol-binding domain"/>
    <property type="match status" value="1"/>
</dbReference>
<dbReference type="SMART" id="SM00822">
    <property type="entry name" value="PKS_KR"/>
    <property type="match status" value="1"/>
</dbReference>
<dbReference type="PRINTS" id="PR00080">
    <property type="entry name" value="SDRFAMILY"/>
</dbReference>
<dbReference type="PROSITE" id="PS00061">
    <property type="entry name" value="ADH_SHORT"/>
    <property type="match status" value="1"/>
</dbReference>
<feature type="domain" description="Ketoreductase" evidence="6">
    <location>
        <begin position="9"/>
        <end position="202"/>
    </location>
</feature>
<dbReference type="PANTHER" id="PTHR45024">
    <property type="entry name" value="DEHYDROGENASES, SHORT CHAIN"/>
    <property type="match status" value="1"/>
</dbReference>
<comment type="subcellular location">
    <subcellularLocation>
        <location evidence="1">Peroxisome</location>
    </subcellularLocation>
</comment>
<comment type="similarity">
    <text evidence="2 5">Belongs to the short-chain dehydrogenases/reductases (SDR) family.</text>
</comment>
<dbReference type="InterPro" id="IPR036527">
    <property type="entry name" value="SCP2_sterol-bd_dom_sf"/>
</dbReference>
<reference evidence="7" key="1">
    <citation type="submission" date="2023-07" db="EMBL/GenBank/DDBJ databases">
        <authorList>
            <consortium name="AG Swart"/>
            <person name="Singh M."/>
            <person name="Singh A."/>
            <person name="Seah K."/>
            <person name="Emmerich C."/>
        </authorList>
    </citation>
    <scope>NUCLEOTIDE SEQUENCE</scope>
    <source>
        <strain evidence="7">DP1</strain>
    </source>
</reference>